<name>A0ACA9MYB8_9GLOM</name>
<proteinExistence type="predicted"/>
<comment type="caution">
    <text evidence="1">The sequence shown here is derived from an EMBL/GenBank/DDBJ whole genome shotgun (WGS) entry which is preliminary data.</text>
</comment>
<feature type="non-terminal residue" evidence="1">
    <location>
        <position position="1"/>
    </location>
</feature>
<keyword evidence="2" id="KW-1185">Reference proteome</keyword>
<organism evidence="1 2">
    <name type="scientific">Scutellospora calospora</name>
    <dbReference type="NCBI Taxonomy" id="85575"/>
    <lineage>
        <taxon>Eukaryota</taxon>
        <taxon>Fungi</taxon>
        <taxon>Fungi incertae sedis</taxon>
        <taxon>Mucoromycota</taxon>
        <taxon>Glomeromycotina</taxon>
        <taxon>Glomeromycetes</taxon>
        <taxon>Diversisporales</taxon>
        <taxon>Gigasporaceae</taxon>
        <taxon>Scutellospora</taxon>
    </lineage>
</organism>
<evidence type="ECO:0000313" key="1">
    <source>
        <dbReference type="EMBL" id="CAG8616294.1"/>
    </source>
</evidence>
<sequence length="97" mass="10060">ARNLVSFADIKDLGEKGILEVKDVVRIKGFENLVEVGGLGSLVGVSLGSLIGVGLGSLVGVGLGSLVGVKNYESLVGGFVKMKGLVVIQDLIKIKYF</sequence>
<gene>
    <name evidence="1" type="ORF">SCALOS_LOCUS7484</name>
</gene>
<protein>
    <submittedName>
        <fullName evidence="1">5437_t:CDS:1</fullName>
    </submittedName>
</protein>
<reference evidence="1" key="1">
    <citation type="submission" date="2021-06" db="EMBL/GenBank/DDBJ databases">
        <authorList>
            <person name="Kallberg Y."/>
            <person name="Tangrot J."/>
            <person name="Rosling A."/>
        </authorList>
    </citation>
    <scope>NUCLEOTIDE SEQUENCE</scope>
    <source>
        <strain evidence="1">AU212A</strain>
    </source>
</reference>
<dbReference type="Proteomes" id="UP000789860">
    <property type="component" value="Unassembled WGS sequence"/>
</dbReference>
<accession>A0ACA9MYB8</accession>
<evidence type="ECO:0000313" key="2">
    <source>
        <dbReference type="Proteomes" id="UP000789860"/>
    </source>
</evidence>
<dbReference type="EMBL" id="CAJVPM010016815">
    <property type="protein sequence ID" value="CAG8616294.1"/>
    <property type="molecule type" value="Genomic_DNA"/>
</dbReference>